<keyword evidence="5" id="KW-0239">DNA-directed DNA polymerase</keyword>
<name>A0A6J4TAG8_9ACTN</name>
<dbReference type="SUPFAM" id="SSF52540">
    <property type="entry name" value="P-loop containing nucleoside triphosphate hydrolases"/>
    <property type="match status" value="1"/>
</dbReference>
<dbReference type="Gene3D" id="1.10.8.60">
    <property type="match status" value="1"/>
</dbReference>
<dbReference type="Pfam" id="PF21694">
    <property type="entry name" value="DNA_pol3_delta_C"/>
    <property type="match status" value="1"/>
</dbReference>
<dbReference type="SUPFAM" id="SSF48019">
    <property type="entry name" value="post-AAA+ oligomerization domain-like"/>
    <property type="match status" value="1"/>
</dbReference>
<protein>
    <recommendedName>
        <fullName evidence="1">DNA-directed DNA polymerase</fullName>
        <ecNumber evidence="1">2.7.7.7</ecNumber>
    </recommendedName>
</protein>
<feature type="domain" description="DNA polymerase III delta subunit-like C-terminal" evidence="8">
    <location>
        <begin position="200"/>
        <end position="303"/>
    </location>
</feature>
<dbReference type="InterPro" id="IPR027417">
    <property type="entry name" value="P-loop_NTPase"/>
</dbReference>
<comment type="similarity">
    <text evidence="6">Belongs to the DNA polymerase HolA subunit family.</text>
</comment>
<reference evidence="9" key="1">
    <citation type="submission" date="2020-02" db="EMBL/GenBank/DDBJ databases">
        <authorList>
            <person name="Meier V. D."/>
        </authorList>
    </citation>
    <scope>NUCLEOTIDE SEQUENCE</scope>
    <source>
        <strain evidence="9">AVDCRST_MAG69</strain>
    </source>
</reference>
<dbReference type="GO" id="GO:0009360">
    <property type="term" value="C:DNA polymerase III complex"/>
    <property type="evidence" value="ECO:0007669"/>
    <property type="project" value="TreeGrafter"/>
</dbReference>
<evidence type="ECO:0000313" key="9">
    <source>
        <dbReference type="EMBL" id="CAA9517641.1"/>
    </source>
</evidence>
<dbReference type="AlphaFoldDB" id="A0A6J4TAG8"/>
<evidence type="ECO:0000256" key="6">
    <source>
        <dbReference type="ARBA" id="ARBA00034754"/>
    </source>
</evidence>
<dbReference type="NCBIfam" id="TIGR01128">
    <property type="entry name" value="holA"/>
    <property type="match status" value="1"/>
</dbReference>
<gene>
    <name evidence="9" type="ORF">AVDCRST_MAG69-2864</name>
</gene>
<evidence type="ECO:0000256" key="5">
    <source>
        <dbReference type="ARBA" id="ARBA00022932"/>
    </source>
</evidence>
<sequence length="325" mass="34187">MPAFKCAYLIHGDDHGRVGERRTRLRAVAETEAGSSGVEVLEGPACTAEAVSAALSTMTFALGRRFVIADGVERWKESDAAEVAPLLAALDGESLTVAFFAREEGRNKAPDGLHKAIKAAGGVIAAETTVKPWELPRWVVAHAATLQIEMDTQAARLLVAQVGERQQRLSRELEKLALEYGAGATIDADAIEASCATSSERRVWALADALVAGDAPAAASILLELRAQGERLPGLLNAIVRKLRDAVEVAEALAAGQAPAQVKKGLRMKPKAADRLVADAGRREVAALRRAMVAMADLEMESRGGGETALSEETAAVRAVLAATA</sequence>
<evidence type="ECO:0000259" key="8">
    <source>
        <dbReference type="Pfam" id="PF21694"/>
    </source>
</evidence>
<keyword evidence="4" id="KW-0235">DNA replication</keyword>
<dbReference type="GO" id="GO:0003677">
    <property type="term" value="F:DNA binding"/>
    <property type="evidence" value="ECO:0007669"/>
    <property type="project" value="InterPro"/>
</dbReference>
<proteinExistence type="inferred from homology"/>
<dbReference type="Gene3D" id="1.20.272.10">
    <property type="match status" value="1"/>
</dbReference>
<keyword evidence="3 9" id="KW-0548">Nucleotidyltransferase</keyword>
<dbReference type="EMBL" id="CADCVP010000316">
    <property type="protein sequence ID" value="CAA9517641.1"/>
    <property type="molecule type" value="Genomic_DNA"/>
</dbReference>
<evidence type="ECO:0000256" key="1">
    <source>
        <dbReference type="ARBA" id="ARBA00012417"/>
    </source>
</evidence>
<dbReference type="PANTHER" id="PTHR34388:SF1">
    <property type="entry name" value="DNA POLYMERASE III SUBUNIT DELTA"/>
    <property type="match status" value="1"/>
</dbReference>
<evidence type="ECO:0000256" key="2">
    <source>
        <dbReference type="ARBA" id="ARBA00022679"/>
    </source>
</evidence>
<dbReference type="EC" id="2.7.7.7" evidence="1"/>
<dbReference type="Gene3D" id="3.40.50.300">
    <property type="entry name" value="P-loop containing nucleotide triphosphate hydrolases"/>
    <property type="match status" value="1"/>
</dbReference>
<dbReference type="GO" id="GO:0006261">
    <property type="term" value="P:DNA-templated DNA replication"/>
    <property type="evidence" value="ECO:0007669"/>
    <property type="project" value="TreeGrafter"/>
</dbReference>
<dbReference type="InterPro" id="IPR005790">
    <property type="entry name" value="DNA_polIII_delta"/>
</dbReference>
<accession>A0A6J4TAG8</accession>
<evidence type="ECO:0000256" key="3">
    <source>
        <dbReference type="ARBA" id="ARBA00022695"/>
    </source>
</evidence>
<comment type="catalytic activity">
    <reaction evidence="7">
        <text>DNA(n) + a 2'-deoxyribonucleoside 5'-triphosphate = DNA(n+1) + diphosphate</text>
        <dbReference type="Rhea" id="RHEA:22508"/>
        <dbReference type="Rhea" id="RHEA-COMP:17339"/>
        <dbReference type="Rhea" id="RHEA-COMP:17340"/>
        <dbReference type="ChEBI" id="CHEBI:33019"/>
        <dbReference type="ChEBI" id="CHEBI:61560"/>
        <dbReference type="ChEBI" id="CHEBI:173112"/>
        <dbReference type="EC" id="2.7.7.7"/>
    </reaction>
</comment>
<dbReference type="PANTHER" id="PTHR34388">
    <property type="entry name" value="DNA POLYMERASE III SUBUNIT DELTA"/>
    <property type="match status" value="1"/>
</dbReference>
<dbReference type="InterPro" id="IPR048466">
    <property type="entry name" value="DNA_pol3_delta-like_C"/>
</dbReference>
<organism evidence="9">
    <name type="scientific">uncultured Solirubrobacteraceae bacterium</name>
    <dbReference type="NCBI Taxonomy" id="1162706"/>
    <lineage>
        <taxon>Bacteria</taxon>
        <taxon>Bacillati</taxon>
        <taxon>Actinomycetota</taxon>
        <taxon>Thermoleophilia</taxon>
        <taxon>Solirubrobacterales</taxon>
        <taxon>Solirubrobacteraceae</taxon>
        <taxon>environmental samples</taxon>
    </lineage>
</organism>
<evidence type="ECO:0000256" key="7">
    <source>
        <dbReference type="ARBA" id="ARBA00049244"/>
    </source>
</evidence>
<dbReference type="GO" id="GO:0003887">
    <property type="term" value="F:DNA-directed DNA polymerase activity"/>
    <property type="evidence" value="ECO:0007669"/>
    <property type="project" value="UniProtKB-KW"/>
</dbReference>
<dbReference type="InterPro" id="IPR008921">
    <property type="entry name" value="DNA_pol3_clamp-load_cplx_C"/>
</dbReference>
<keyword evidence="2 9" id="KW-0808">Transferase</keyword>
<evidence type="ECO:0000256" key="4">
    <source>
        <dbReference type="ARBA" id="ARBA00022705"/>
    </source>
</evidence>